<accession>A0ABR9VMP2</accession>
<name>A0ABR9VMP2_9SYNC</name>
<dbReference type="RefSeq" id="WP_194018695.1">
    <property type="nucleotide sequence ID" value="NZ_JADEVV010000003.1"/>
</dbReference>
<evidence type="ECO:0000256" key="2">
    <source>
        <dbReference type="ARBA" id="ARBA00008749"/>
    </source>
</evidence>
<sequence length="369" mass="42259">MLTAQSEYVKKLRPLLPPEAFQADPHKLIVLGLNLGIYVAGLTIARNLNHWPVQWLWLFLPMAVLMGNSVTVFLFGSHDLMHGSVLKKRSQISYLTSFLGLALWWMPPSQWRSLHNQVHHNNTNSVRDPDRNYLHEQPKTWGKWIHHLFAPSGEVNLLWLIFGMGTAWGVHNFRNLISVLFFTGGSADFVPAAFTVKPQDRQKILLELFAIVAVHLSILFYLQFQLIPVILGYFLPIFLGHAMGMFYIYTNHLACPMTEVNDPLVNSVSLRMPKLFDCLHFNFSYHTEHHLFPDLNSDYYPLVQDLLQAHYPGQMNLLTAKEAWQMLLETPRHYQGETTLVSYDGTRAIACPLPKNTSDLTKAKVTTLV</sequence>
<feature type="transmembrane region" description="Helical" evidence="4">
    <location>
        <begin position="148"/>
        <end position="170"/>
    </location>
</feature>
<evidence type="ECO:0000256" key="3">
    <source>
        <dbReference type="ARBA" id="ARBA00023004"/>
    </source>
</evidence>
<protein>
    <submittedName>
        <fullName evidence="6">Fatty acid desaturase</fullName>
    </submittedName>
</protein>
<keyword evidence="4" id="KW-1133">Transmembrane helix</keyword>
<evidence type="ECO:0000313" key="6">
    <source>
        <dbReference type="EMBL" id="MBE9252605.1"/>
    </source>
</evidence>
<feature type="transmembrane region" description="Helical" evidence="4">
    <location>
        <begin position="28"/>
        <end position="48"/>
    </location>
</feature>
<comment type="similarity">
    <text evidence="2">Belongs to the fatty acid desaturase type 2 family.</text>
</comment>
<evidence type="ECO:0000313" key="7">
    <source>
        <dbReference type="Proteomes" id="UP000658720"/>
    </source>
</evidence>
<reference evidence="6 7" key="1">
    <citation type="submission" date="2020-10" db="EMBL/GenBank/DDBJ databases">
        <authorList>
            <person name="Castelo-Branco R."/>
            <person name="Eusebio N."/>
            <person name="Adriana R."/>
            <person name="Vieira A."/>
            <person name="Brugerolle De Fraissinette N."/>
            <person name="Rezende De Castro R."/>
            <person name="Schneider M.P."/>
            <person name="Vasconcelos V."/>
            <person name="Leao P.N."/>
        </authorList>
    </citation>
    <scope>NUCLEOTIDE SEQUENCE [LARGE SCALE GENOMIC DNA]</scope>
    <source>
        <strain evidence="6 7">LEGE 00031</strain>
    </source>
</reference>
<gene>
    <name evidence="6" type="ORF">IQ217_01810</name>
</gene>
<evidence type="ECO:0000256" key="1">
    <source>
        <dbReference type="ARBA" id="ARBA00001954"/>
    </source>
</evidence>
<feature type="transmembrane region" description="Helical" evidence="4">
    <location>
        <begin position="204"/>
        <end position="224"/>
    </location>
</feature>
<proteinExistence type="inferred from homology"/>
<dbReference type="InterPro" id="IPR012171">
    <property type="entry name" value="Fatty_acid_desaturase"/>
</dbReference>
<evidence type="ECO:0000256" key="4">
    <source>
        <dbReference type="SAM" id="Phobius"/>
    </source>
</evidence>
<dbReference type="PANTHER" id="PTHR19353:SF19">
    <property type="entry name" value="DELTA(5) FATTY ACID DESATURASE C-RELATED"/>
    <property type="match status" value="1"/>
</dbReference>
<comment type="cofactor">
    <cofactor evidence="1">
        <name>Fe(2+)</name>
        <dbReference type="ChEBI" id="CHEBI:29033"/>
    </cofactor>
</comment>
<dbReference type="EMBL" id="JADEVV010000003">
    <property type="protein sequence ID" value="MBE9252605.1"/>
    <property type="molecule type" value="Genomic_DNA"/>
</dbReference>
<organism evidence="6 7">
    <name type="scientific">Synechocystis salina LEGE 00031</name>
    <dbReference type="NCBI Taxonomy" id="1828736"/>
    <lineage>
        <taxon>Bacteria</taxon>
        <taxon>Bacillati</taxon>
        <taxon>Cyanobacteriota</taxon>
        <taxon>Cyanophyceae</taxon>
        <taxon>Synechococcales</taxon>
        <taxon>Merismopediaceae</taxon>
        <taxon>Synechocystis</taxon>
    </lineage>
</organism>
<feature type="transmembrane region" description="Helical" evidence="4">
    <location>
        <begin position="91"/>
        <end position="107"/>
    </location>
</feature>
<evidence type="ECO:0000259" key="5">
    <source>
        <dbReference type="Pfam" id="PF00487"/>
    </source>
</evidence>
<dbReference type="PANTHER" id="PTHR19353">
    <property type="entry name" value="FATTY ACID DESATURASE 2"/>
    <property type="match status" value="1"/>
</dbReference>
<dbReference type="Proteomes" id="UP000658720">
    <property type="component" value="Unassembled WGS sequence"/>
</dbReference>
<feature type="transmembrane region" description="Helical" evidence="4">
    <location>
        <begin position="230"/>
        <end position="249"/>
    </location>
</feature>
<keyword evidence="4" id="KW-0812">Transmembrane</keyword>
<feature type="domain" description="Fatty acid desaturase" evidence="5">
    <location>
        <begin position="56"/>
        <end position="312"/>
    </location>
</feature>
<dbReference type="InterPro" id="IPR005804">
    <property type="entry name" value="FA_desaturase_dom"/>
</dbReference>
<keyword evidence="7" id="KW-1185">Reference proteome</keyword>
<keyword evidence="4" id="KW-0472">Membrane</keyword>
<dbReference type="Pfam" id="PF00487">
    <property type="entry name" value="FA_desaturase"/>
    <property type="match status" value="1"/>
</dbReference>
<feature type="transmembrane region" description="Helical" evidence="4">
    <location>
        <begin position="55"/>
        <end position="76"/>
    </location>
</feature>
<comment type="caution">
    <text evidence="6">The sequence shown here is derived from an EMBL/GenBank/DDBJ whole genome shotgun (WGS) entry which is preliminary data.</text>
</comment>
<keyword evidence="3" id="KW-0408">Iron</keyword>